<dbReference type="Pfam" id="PF00270">
    <property type="entry name" value="DEAD"/>
    <property type="match status" value="1"/>
</dbReference>
<evidence type="ECO:0000259" key="8">
    <source>
        <dbReference type="PROSITE" id="PS51192"/>
    </source>
</evidence>
<keyword evidence="3 10" id="KW-0347">Helicase</keyword>
<dbReference type="GO" id="GO:0005524">
    <property type="term" value="F:ATP binding"/>
    <property type="evidence" value="ECO:0007669"/>
    <property type="project" value="UniProtKB-KW"/>
</dbReference>
<organism evidence="10 11">
    <name type="scientific">Granulicatella adiacens ATCC 49175</name>
    <dbReference type="NCBI Taxonomy" id="638301"/>
    <lineage>
        <taxon>Bacteria</taxon>
        <taxon>Bacillati</taxon>
        <taxon>Bacillota</taxon>
        <taxon>Bacilli</taxon>
        <taxon>Lactobacillales</taxon>
        <taxon>Carnobacteriaceae</taxon>
        <taxon>Granulicatella</taxon>
    </lineage>
</organism>
<dbReference type="InterPro" id="IPR014001">
    <property type="entry name" value="Helicase_ATP-bd"/>
</dbReference>
<dbReference type="AlphaFoldDB" id="C8NF39"/>
<keyword evidence="4" id="KW-0067">ATP-binding</keyword>
<dbReference type="Gene3D" id="3.40.50.300">
    <property type="entry name" value="P-loop containing nucleotide triphosphate hydrolases"/>
    <property type="match status" value="2"/>
</dbReference>
<evidence type="ECO:0000256" key="5">
    <source>
        <dbReference type="ARBA" id="ARBA00023125"/>
    </source>
</evidence>
<dbReference type="GO" id="GO:0009378">
    <property type="term" value="F:four-way junction helicase activity"/>
    <property type="evidence" value="ECO:0007669"/>
    <property type="project" value="TreeGrafter"/>
</dbReference>
<dbReference type="GO" id="GO:0043138">
    <property type="term" value="F:3'-5' DNA helicase activity"/>
    <property type="evidence" value="ECO:0007669"/>
    <property type="project" value="TreeGrafter"/>
</dbReference>
<dbReference type="PROSITE" id="PS51194">
    <property type="entry name" value="HELICASE_CTER"/>
    <property type="match status" value="1"/>
</dbReference>
<dbReference type="GO" id="GO:0030894">
    <property type="term" value="C:replisome"/>
    <property type="evidence" value="ECO:0007669"/>
    <property type="project" value="TreeGrafter"/>
</dbReference>
<dbReference type="RefSeq" id="WP_005605712.1">
    <property type="nucleotide sequence ID" value="NZ_CP102283.1"/>
</dbReference>
<dbReference type="GeneID" id="78413133"/>
<reference evidence="10 11" key="1">
    <citation type="submission" date="2009-08" db="EMBL/GenBank/DDBJ databases">
        <authorList>
            <person name="Muzny D."/>
            <person name="Qin X."/>
            <person name="Deng J."/>
            <person name="Jiang H."/>
            <person name="Liu Y."/>
            <person name="Qu J."/>
            <person name="Song X.-Z."/>
            <person name="Zhang L."/>
            <person name="Thornton R."/>
            <person name="Coyle M."/>
            <person name="Francisco L."/>
            <person name="Jackson L."/>
            <person name="Javaid M."/>
            <person name="Korchina V."/>
            <person name="Kovar C."/>
            <person name="Mata R."/>
            <person name="Mathew T."/>
            <person name="Ngo R."/>
            <person name="Nguyen L."/>
            <person name="Nguyen N."/>
            <person name="Okwuonu G."/>
            <person name="Ongeri F."/>
            <person name="Pham C."/>
            <person name="Simmons D."/>
            <person name="Wilczek-Boney K."/>
            <person name="Hale W."/>
            <person name="Jakkamsetti A."/>
            <person name="Pham P."/>
            <person name="Ruth R."/>
            <person name="San Lucas F."/>
            <person name="Warren J."/>
            <person name="Zhang J."/>
            <person name="Zhao Z."/>
            <person name="Zhou C."/>
            <person name="Zhu D."/>
            <person name="Lee S."/>
            <person name="Bess C."/>
            <person name="Blankenburg K."/>
            <person name="Forbes L."/>
            <person name="Fu Q."/>
            <person name="Gubbala S."/>
            <person name="Hirani K."/>
            <person name="Jayaseelan J.C."/>
            <person name="Lara F."/>
            <person name="Munidasa M."/>
            <person name="Palculict T."/>
            <person name="Patil S."/>
            <person name="Pu L.-L."/>
            <person name="Saada N."/>
            <person name="Tang L."/>
            <person name="Weissenberger G."/>
            <person name="Zhu Y."/>
            <person name="Hemphill L."/>
            <person name="Shang Y."/>
            <person name="Youmans B."/>
            <person name="Ayvaz T."/>
            <person name="Ross M."/>
            <person name="Santibanez J."/>
            <person name="Aqrawi P."/>
            <person name="Gross S."/>
            <person name="Joshi V."/>
            <person name="Fowler G."/>
            <person name="Nazareth L."/>
            <person name="Reid J."/>
            <person name="Worley K."/>
            <person name="Petrosino J."/>
            <person name="Highlander S."/>
            <person name="Gibbs R."/>
        </authorList>
    </citation>
    <scope>NUCLEOTIDE SEQUENCE [LARGE SCALE GENOMIC DNA]</scope>
    <source>
        <strain evidence="10 11">ATCC 49175</strain>
    </source>
</reference>
<evidence type="ECO:0000259" key="9">
    <source>
        <dbReference type="PROSITE" id="PS51194"/>
    </source>
</evidence>
<evidence type="ECO:0000256" key="2">
    <source>
        <dbReference type="ARBA" id="ARBA00022801"/>
    </source>
</evidence>
<dbReference type="PANTHER" id="PTHR13710:SF84">
    <property type="entry name" value="ATP-DEPENDENT DNA HELICASE RECS-RELATED"/>
    <property type="match status" value="1"/>
</dbReference>
<dbReference type="Proteomes" id="UP000005926">
    <property type="component" value="Unassembled WGS sequence"/>
</dbReference>
<dbReference type="GO" id="GO:0005737">
    <property type="term" value="C:cytoplasm"/>
    <property type="evidence" value="ECO:0007669"/>
    <property type="project" value="TreeGrafter"/>
</dbReference>
<dbReference type="PANTHER" id="PTHR13710">
    <property type="entry name" value="DNA HELICASE RECQ FAMILY MEMBER"/>
    <property type="match status" value="1"/>
</dbReference>
<keyword evidence="5" id="KW-0238">DNA-binding</keyword>
<dbReference type="GO" id="GO:0016787">
    <property type="term" value="F:hydrolase activity"/>
    <property type="evidence" value="ECO:0007669"/>
    <property type="project" value="UniProtKB-KW"/>
</dbReference>
<dbReference type="GO" id="GO:0006281">
    <property type="term" value="P:DNA repair"/>
    <property type="evidence" value="ECO:0007669"/>
    <property type="project" value="TreeGrafter"/>
</dbReference>
<dbReference type="EMBL" id="ACKZ01000012">
    <property type="protein sequence ID" value="EEW37748.1"/>
    <property type="molecule type" value="Genomic_DNA"/>
</dbReference>
<comment type="caution">
    <text evidence="10">The sequence shown here is derived from an EMBL/GenBank/DDBJ whole genome shotgun (WGS) entry which is preliminary data.</text>
</comment>
<gene>
    <name evidence="10" type="primary">recQ</name>
    <name evidence="10" type="ORF">HMPREF0444_0534</name>
</gene>
<dbReference type="SMART" id="SM00490">
    <property type="entry name" value="HELICc"/>
    <property type="match status" value="1"/>
</dbReference>
<dbReference type="InterPro" id="IPR011545">
    <property type="entry name" value="DEAD/DEAH_box_helicase_dom"/>
</dbReference>
<protein>
    <recommendedName>
        <fullName evidence="6">ATP-dependent DNA helicase RecQ</fullName>
    </recommendedName>
    <alternativeName>
        <fullName evidence="7">DNA 3'-5' helicase RecQ</fullName>
    </alternativeName>
</protein>
<dbReference type="GO" id="GO:0006310">
    <property type="term" value="P:DNA recombination"/>
    <property type="evidence" value="ECO:0007669"/>
    <property type="project" value="InterPro"/>
</dbReference>
<dbReference type="CDD" id="cd17920">
    <property type="entry name" value="DEXHc_RecQ"/>
    <property type="match status" value="1"/>
</dbReference>
<evidence type="ECO:0000313" key="11">
    <source>
        <dbReference type="Proteomes" id="UP000005926"/>
    </source>
</evidence>
<dbReference type="InterPro" id="IPR032284">
    <property type="entry name" value="RecQ_Zn-bd"/>
</dbReference>
<feature type="domain" description="Helicase ATP-binding" evidence="8">
    <location>
        <begin position="21"/>
        <end position="188"/>
    </location>
</feature>
<name>C8NF39_9LACT</name>
<dbReference type="Pfam" id="PF00271">
    <property type="entry name" value="Helicase_C"/>
    <property type="match status" value="1"/>
</dbReference>
<dbReference type="NCBIfam" id="TIGR00614">
    <property type="entry name" value="recQ_fam"/>
    <property type="match status" value="1"/>
</dbReference>
<evidence type="ECO:0000256" key="6">
    <source>
        <dbReference type="ARBA" id="ARBA00044535"/>
    </source>
</evidence>
<dbReference type="InterPro" id="IPR004589">
    <property type="entry name" value="DNA_helicase_ATP-dep_RecQ"/>
</dbReference>
<sequence>MDPILNRFGYDAFREGQKEIITALEEGHDAIAILPTGNGKSFIYQYIGIKENCRVVIVSPLIALMVDQVASLKQMGIHKAVAITSLMTEAEKNYILNTLKEYQFIFVSPEMLQAPRFFKQLSKLEIGLLVVDEAHCISQWGYDFRSDYLFIGKMRKSLGSPRTLALTATATTQVIHDIYTFLGLNKEETTYFQGHAFLKNREIDVISVEGLRSKMLSELLKRVEYPCIVYASTIKEIEGLKGSLQEEGFTKIDTFHSKRHSSDRQTIQQKFFRGEINILLATSAFGMGINQSNIRTIIHFQLPQTLEDYVQQIGRAGRDLQFSRCIALVHSDDFPQMRRKIERSYEVDDEEETELHQNIKEIAKTFRWNNDQTSAFIKNQKSRKLKQIGQIEEFANTTLCKEQYLAHFFGEKRKASCGKCSSCRHLDLFLMEITSKWNEVENSKNSFEESFKKLFNL</sequence>
<evidence type="ECO:0000256" key="4">
    <source>
        <dbReference type="ARBA" id="ARBA00022840"/>
    </source>
</evidence>
<accession>C8NF39</accession>
<keyword evidence="1" id="KW-0547">Nucleotide-binding</keyword>
<dbReference type="SUPFAM" id="SSF52540">
    <property type="entry name" value="P-loop containing nucleoside triphosphate hydrolases"/>
    <property type="match status" value="1"/>
</dbReference>
<dbReference type="InterPro" id="IPR027417">
    <property type="entry name" value="P-loop_NTPase"/>
</dbReference>
<dbReference type="Pfam" id="PF16124">
    <property type="entry name" value="RecQ_Zn_bind"/>
    <property type="match status" value="1"/>
</dbReference>
<dbReference type="PROSITE" id="PS00690">
    <property type="entry name" value="DEAH_ATP_HELICASE"/>
    <property type="match status" value="1"/>
</dbReference>
<dbReference type="InterPro" id="IPR001650">
    <property type="entry name" value="Helicase_C-like"/>
</dbReference>
<dbReference type="GO" id="GO:0043590">
    <property type="term" value="C:bacterial nucleoid"/>
    <property type="evidence" value="ECO:0007669"/>
    <property type="project" value="TreeGrafter"/>
</dbReference>
<dbReference type="SMART" id="SM00487">
    <property type="entry name" value="DEXDc"/>
    <property type="match status" value="1"/>
</dbReference>
<evidence type="ECO:0000256" key="3">
    <source>
        <dbReference type="ARBA" id="ARBA00022806"/>
    </source>
</evidence>
<dbReference type="GO" id="GO:0003677">
    <property type="term" value="F:DNA binding"/>
    <property type="evidence" value="ECO:0007669"/>
    <property type="project" value="UniProtKB-KW"/>
</dbReference>
<dbReference type="STRING" id="638301.HMPREF0444_0534"/>
<dbReference type="eggNOG" id="COG0514">
    <property type="taxonomic scope" value="Bacteria"/>
</dbReference>
<keyword evidence="2 10" id="KW-0378">Hydrolase</keyword>
<evidence type="ECO:0000256" key="1">
    <source>
        <dbReference type="ARBA" id="ARBA00022741"/>
    </source>
</evidence>
<dbReference type="PROSITE" id="PS51192">
    <property type="entry name" value="HELICASE_ATP_BIND_1"/>
    <property type="match status" value="1"/>
</dbReference>
<evidence type="ECO:0000313" key="10">
    <source>
        <dbReference type="EMBL" id="EEW37748.1"/>
    </source>
</evidence>
<keyword evidence="11" id="KW-1185">Reference proteome</keyword>
<feature type="domain" description="Helicase C-terminal" evidence="9">
    <location>
        <begin position="215"/>
        <end position="363"/>
    </location>
</feature>
<proteinExistence type="predicted"/>
<dbReference type="InterPro" id="IPR002464">
    <property type="entry name" value="DNA/RNA_helicase_DEAH_CS"/>
</dbReference>
<dbReference type="HOGENOM" id="CLU_001103_9_7_9"/>
<evidence type="ECO:0000256" key="7">
    <source>
        <dbReference type="ARBA" id="ARBA00044550"/>
    </source>
</evidence>